<evidence type="ECO:0008006" key="3">
    <source>
        <dbReference type="Google" id="ProtNLM"/>
    </source>
</evidence>
<dbReference type="AlphaFoldDB" id="A0A0D0CKS8"/>
<gene>
    <name evidence="1" type="ORF">GYMLUDRAFT_44793</name>
</gene>
<evidence type="ECO:0000313" key="2">
    <source>
        <dbReference type="Proteomes" id="UP000053593"/>
    </source>
</evidence>
<accession>A0A0D0CKS8</accession>
<dbReference type="HOGENOM" id="CLU_577534_0_0_1"/>
<dbReference type="OrthoDB" id="2933238at2759"/>
<organism evidence="1 2">
    <name type="scientific">Collybiopsis luxurians FD-317 M1</name>
    <dbReference type="NCBI Taxonomy" id="944289"/>
    <lineage>
        <taxon>Eukaryota</taxon>
        <taxon>Fungi</taxon>
        <taxon>Dikarya</taxon>
        <taxon>Basidiomycota</taxon>
        <taxon>Agaricomycotina</taxon>
        <taxon>Agaricomycetes</taxon>
        <taxon>Agaricomycetidae</taxon>
        <taxon>Agaricales</taxon>
        <taxon>Marasmiineae</taxon>
        <taxon>Omphalotaceae</taxon>
        <taxon>Collybiopsis</taxon>
        <taxon>Collybiopsis luxurians</taxon>
    </lineage>
</organism>
<sequence length="473" mass="53357">MGDPLLPQELVEAILDNLLSDKATLRNCALVGKAWLSYSQRGLFQHIELPPLMEFYDVRRPASLALRFSSSYPYRSLKNITLKAIQRLDETFNNNPQLLSYVQSLEIQGDINIDTASVKIQRLLHASMSNMIRRLSSTGHLVGLTLRRINWSMLFPSLKDALISAFRAPSITEICLAASTFPSFHTVTSLLALAKGLRVLTIDKVVYAFAFELNMDDILNVPSTQGTDLGEPRSIHLKELRLDGAHPFGTWLERESSCPFRVDRLEHLRIVRTIHYTPYDRQATAFLLQNGGNLRNLELQDLGPGDYTTPEDCIVHLGHAQNLCNIKLILMECAGYGIVDWILSLFESPDSTANSDASRISIESNSTRRHPLLRQVTFEVAVWELGVDNMFDYGGWDRWNAVDELFAGPQASESFPSLDMVTVLWRLDSDLQGSEHLSDDDSDDTLRSDFEDFILEKFSLLAQAGKIEMEVVY</sequence>
<reference evidence="1 2" key="1">
    <citation type="submission" date="2014-04" db="EMBL/GenBank/DDBJ databases">
        <title>Evolutionary Origins and Diversification of the Mycorrhizal Mutualists.</title>
        <authorList>
            <consortium name="DOE Joint Genome Institute"/>
            <consortium name="Mycorrhizal Genomics Consortium"/>
            <person name="Kohler A."/>
            <person name="Kuo A."/>
            <person name="Nagy L.G."/>
            <person name="Floudas D."/>
            <person name="Copeland A."/>
            <person name="Barry K.W."/>
            <person name="Cichocki N."/>
            <person name="Veneault-Fourrey C."/>
            <person name="LaButti K."/>
            <person name="Lindquist E.A."/>
            <person name="Lipzen A."/>
            <person name="Lundell T."/>
            <person name="Morin E."/>
            <person name="Murat C."/>
            <person name="Riley R."/>
            <person name="Ohm R."/>
            <person name="Sun H."/>
            <person name="Tunlid A."/>
            <person name="Henrissat B."/>
            <person name="Grigoriev I.V."/>
            <person name="Hibbett D.S."/>
            <person name="Martin F."/>
        </authorList>
    </citation>
    <scope>NUCLEOTIDE SEQUENCE [LARGE SCALE GENOMIC DNA]</scope>
    <source>
        <strain evidence="1 2">FD-317 M1</strain>
    </source>
</reference>
<dbReference type="Proteomes" id="UP000053593">
    <property type="component" value="Unassembled WGS sequence"/>
</dbReference>
<keyword evidence="2" id="KW-1185">Reference proteome</keyword>
<dbReference type="EMBL" id="KN834781">
    <property type="protein sequence ID" value="KIK59052.1"/>
    <property type="molecule type" value="Genomic_DNA"/>
</dbReference>
<evidence type="ECO:0000313" key="1">
    <source>
        <dbReference type="EMBL" id="KIK59052.1"/>
    </source>
</evidence>
<name>A0A0D0CKS8_9AGAR</name>
<proteinExistence type="predicted"/>
<protein>
    <recommendedName>
        <fullName evidence="3">F-box domain-containing protein</fullName>
    </recommendedName>
</protein>